<organism evidence="1 2">
    <name type="scientific">Hyaloperonospora arabidopsidis (strain Emoy2)</name>
    <name type="common">Downy mildew agent</name>
    <name type="synonym">Peronospora arabidopsidis</name>
    <dbReference type="NCBI Taxonomy" id="559515"/>
    <lineage>
        <taxon>Eukaryota</taxon>
        <taxon>Sar</taxon>
        <taxon>Stramenopiles</taxon>
        <taxon>Oomycota</taxon>
        <taxon>Peronosporomycetes</taxon>
        <taxon>Peronosporales</taxon>
        <taxon>Peronosporaceae</taxon>
        <taxon>Hyaloperonospora</taxon>
    </lineage>
</organism>
<name>M4B6V8_HYAAE</name>
<sequence length="68" mass="7927">MGHSETSSTSTTRRCCFPRLLIVPISWAARLTRCLSRTFLARYWTCTSTLTKRRIRSRPLPFRAPTPR</sequence>
<reference evidence="2" key="1">
    <citation type="journal article" date="2010" name="Science">
        <title>Signatures of adaptation to obligate biotrophy in the Hyaloperonospora arabidopsidis genome.</title>
        <authorList>
            <person name="Baxter L."/>
            <person name="Tripathy S."/>
            <person name="Ishaque N."/>
            <person name="Boot N."/>
            <person name="Cabral A."/>
            <person name="Kemen E."/>
            <person name="Thines M."/>
            <person name="Ah-Fong A."/>
            <person name="Anderson R."/>
            <person name="Badejoko W."/>
            <person name="Bittner-Eddy P."/>
            <person name="Boore J.L."/>
            <person name="Chibucos M.C."/>
            <person name="Coates M."/>
            <person name="Dehal P."/>
            <person name="Delehaunty K."/>
            <person name="Dong S."/>
            <person name="Downton P."/>
            <person name="Dumas B."/>
            <person name="Fabro G."/>
            <person name="Fronick C."/>
            <person name="Fuerstenberg S.I."/>
            <person name="Fulton L."/>
            <person name="Gaulin E."/>
            <person name="Govers F."/>
            <person name="Hughes L."/>
            <person name="Humphray S."/>
            <person name="Jiang R.H."/>
            <person name="Judelson H."/>
            <person name="Kamoun S."/>
            <person name="Kyung K."/>
            <person name="Meijer H."/>
            <person name="Minx P."/>
            <person name="Morris P."/>
            <person name="Nelson J."/>
            <person name="Phuntumart V."/>
            <person name="Qutob D."/>
            <person name="Rehmany A."/>
            <person name="Rougon-Cardoso A."/>
            <person name="Ryden P."/>
            <person name="Torto-Alalibo T."/>
            <person name="Studholme D."/>
            <person name="Wang Y."/>
            <person name="Win J."/>
            <person name="Wood J."/>
            <person name="Clifton S.W."/>
            <person name="Rogers J."/>
            <person name="Van den Ackerveken G."/>
            <person name="Jones J.D."/>
            <person name="McDowell J.M."/>
            <person name="Beynon J."/>
            <person name="Tyler B.M."/>
        </authorList>
    </citation>
    <scope>NUCLEOTIDE SEQUENCE [LARGE SCALE GENOMIC DNA]</scope>
    <source>
        <strain evidence="2">Emoy2</strain>
    </source>
</reference>
<reference evidence="1" key="2">
    <citation type="submission" date="2015-06" db="UniProtKB">
        <authorList>
            <consortium name="EnsemblProtists"/>
        </authorList>
    </citation>
    <scope>IDENTIFICATION</scope>
    <source>
        <strain evidence="1">Emoy2</strain>
    </source>
</reference>
<dbReference type="HOGENOM" id="CLU_2799393_0_0_1"/>
<evidence type="ECO:0000313" key="1">
    <source>
        <dbReference type="EnsemblProtists" id="HpaP802009"/>
    </source>
</evidence>
<dbReference type="EnsemblProtists" id="HpaT802009">
    <property type="protein sequence ID" value="HpaP802009"/>
    <property type="gene ID" value="HpaG802009"/>
</dbReference>
<dbReference type="Proteomes" id="UP000011713">
    <property type="component" value="Unassembled WGS sequence"/>
</dbReference>
<dbReference type="VEuPathDB" id="FungiDB:HpaG802009"/>
<accession>M4B6V8</accession>
<dbReference type="InParanoid" id="M4B6V8"/>
<dbReference type="AlphaFoldDB" id="M4B6V8"/>
<keyword evidence="2" id="KW-1185">Reference proteome</keyword>
<proteinExistence type="predicted"/>
<evidence type="ECO:0000313" key="2">
    <source>
        <dbReference type="Proteomes" id="UP000011713"/>
    </source>
</evidence>
<dbReference type="EMBL" id="JH598637">
    <property type="status" value="NOT_ANNOTATED_CDS"/>
    <property type="molecule type" value="Genomic_DNA"/>
</dbReference>
<protein>
    <submittedName>
        <fullName evidence="1">Uncharacterized protein</fullName>
    </submittedName>
</protein>